<keyword evidence="2" id="KW-1134">Transmembrane beta strand</keyword>
<dbReference type="PANTHER" id="PTHR30203">
    <property type="entry name" value="OUTER MEMBRANE CATION EFFLUX PROTEIN"/>
    <property type="match status" value="1"/>
</dbReference>
<evidence type="ECO:0000313" key="4">
    <source>
        <dbReference type="EMBL" id="MBB5327850.1"/>
    </source>
</evidence>
<reference evidence="4 5" key="1">
    <citation type="submission" date="2020-08" db="EMBL/GenBank/DDBJ databases">
        <title>Genomic Encyclopedia of Type Strains, Phase IV (KMG-V): Genome sequencing to study the core and pangenomes of soil and plant-associated prokaryotes.</title>
        <authorList>
            <person name="Whitman W."/>
        </authorList>
    </citation>
    <scope>NUCLEOTIDE SEQUENCE [LARGE SCALE GENOMIC DNA]</scope>
    <source>
        <strain evidence="4 5">X5P2</strain>
    </source>
</reference>
<proteinExistence type="inferred from homology"/>
<evidence type="ECO:0000256" key="1">
    <source>
        <dbReference type="ARBA" id="ARBA00007613"/>
    </source>
</evidence>
<dbReference type="EMBL" id="JACHEB010000003">
    <property type="protein sequence ID" value="MBB5327850.1"/>
    <property type="molecule type" value="Genomic_DNA"/>
</dbReference>
<dbReference type="AlphaFoldDB" id="A0A9X0U3F1"/>
<keyword evidence="2" id="KW-0472">Membrane</keyword>
<feature type="chain" id="PRO_5041017050" evidence="2">
    <location>
        <begin position="23"/>
        <end position="473"/>
    </location>
</feature>
<accession>A0A9X0U3F1</accession>
<sequence length="473" mass="50986">MKKTLLSTTLLAGLLLIVGCKAGPNYKRPTVSTPADFRGALAPEIAAGGTTTIADQQWTSIFGDPALQSLVKEALDNNLDLKIAAERVLEAQSQLGIARSQQYPSVSAGGSYSALQLPASFATKNSDGAKSATFFNGGGPSASAAWNLDFWGLYRRQSEAARADLLATGWAQRATRVAIVEDVAEAYFQLRSLDAQLEITNKTIEARTDSLKLVATLQKYGAGSLADTRQAEELLHAAEANLPELRRQIALQENILSLLLGRNPGDVTRGLSVGEQPHPGQVPVGVPSELLERRPDIQQAEQRLIAANARIGVAKAQFFPNISLSSLGGAASSQLQSVLSGKSTYWYAAASLSEPVFDGGRIRSNYHLSQQQQQEMLLEYRKTILNALKDVSSSLASYREVRERRSSKAQQVESATDAVRLARIRYSGGDTSYLEVLTTDTDLYEAQLSLSQAQEVEALSIVQLYVALGGGWK</sequence>
<dbReference type="GO" id="GO:0005886">
    <property type="term" value="C:plasma membrane"/>
    <property type="evidence" value="ECO:0007669"/>
    <property type="project" value="UniProtKB-SubCell"/>
</dbReference>
<feature type="coiled-coil region" evidence="3">
    <location>
        <begin position="228"/>
        <end position="255"/>
    </location>
</feature>
<dbReference type="Pfam" id="PF02321">
    <property type="entry name" value="OEP"/>
    <property type="match status" value="2"/>
</dbReference>
<feature type="signal peptide" evidence="2">
    <location>
        <begin position="1"/>
        <end position="22"/>
    </location>
</feature>
<dbReference type="Gene3D" id="2.20.200.10">
    <property type="entry name" value="Outer membrane efflux proteins (OEP)"/>
    <property type="match status" value="1"/>
</dbReference>
<dbReference type="PANTHER" id="PTHR30203:SF30">
    <property type="entry name" value="OUTER MEMBRANE PROTEIN-RELATED"/>
    <property type="match status" value="1"/>
</dbReference>
<keyword evidence="2" id="KW-0564">Palmitate</keyword>
<dbReference type="GO" id="GO:0015562">
    <property type="term" value="F:efflux transmembrane transporter activity"/>
    <property type="evidence" value="ECO:0007669"/>
    <property type="project" value="InterPro"/>
</dbReference>
<evidence type="ECO:0000256" key="2">
    <source>
        <dbReference type="RuleBase" id="RU362097"/>
    </source>
</evidence>
<dbReference type="InterPro" id="IPR003423">
    <property type="entry name" value="OMP_efflux"/>
</dbReference>
<dbReference type="PROSITE" id="PS51257">
    <property type="entry name" value="PROKAR_LIPOPROTEIN"/>
    <property type="match status" value="1"/>
</dbReference>
<dbReference type="InterPro" id="IPR010131">
    <property type="entry name" value="MdtP/NodT-like"/>
</dbReference>
<keyword evidence="2" id="KW-0812">Transmembrane</keyword>
<dbReference type="RefSeq" id="WP_183974910.1">
    <property type="nucleotide sequence ID" value="NZ_JACHEB010000003.1"/>
</dbReference>
<comment type="subcellular location">
    <subcellularLocation>
        <location evidence="2">Cell membrane</location>
        <topology evidence="2">Lipid-anchor</topology>
    </subcellularLocation>
</comment>
<dbReference type="Gene3D" id="1.20.1600.10">
    <property type="entry name" value="Outer membrane efflux proteins (OEP)"/>
    <property type="match status" value="1"/>
</dbReference>
<keyword evidence="5" id="KW-1185">Reference proteome</keyword>
<gene>
    <name evidence="4" type="ORF">HDF14_001456</name>
</gene>
<dbReference type="NCBIfam" id="TIGR01845">
    <property type="entry name" value="outer_NodT"/>
    <property type="match status" value="1"/>
</dbReference>
<keyword evidence="2" id="KW-0449">Lipoprotein</keyword>
<dbReference type="SUPFAM" id="SSF56954">
    <property type="entry name" value="Outer membrane efflux proteins (OEP)"/>
    <property type="match status" value="1"/>
</dbReference>
<name>A0A9X0U3F1_9BACT</name>
<evidence type="ECO:0000256" key="3">
    <source>
        <dbReference type="SAM" id="Coils"/>
    </source>
</evidence>
<keyword evidence="2" id="KW-0732">Signal</keyword>
<comment type="similarity">
    <text evidence="1 2">Belongs to the outer membrane factor (OMF) (TC 1.B.17) family.</text>
</comment>
<protein>
    <submittedName>
        <fullName evidence="4">Multidrug efflux system outer membrane protein</fullName>
    </submittedName>
</protein>
<organism evidence="4 5">
    <name type="scientific">Tunturiibacter gelidiferens</name>
    <dbReference type="NCBI Taxonomy" id="3069689"/>
    <lineage>
        <taxon>Bacteria</taxon>
        <taxon>Pseudomonadati</taxon>
        <taxon>Acidobacteriota</taxon>
        <taxon>Terriglobia</taxon>
        <taxon>Terriglobales</taxon>
        <taxon>Acidobacteriaceae</taxon>
        <taxon>Tunturiibacter</taxon>
    </lineage>
</organism>
<comment type="caution">
    <text evidence="4">The sequence shown here is derived from an EMBL/GenBank/DDBJ whole genome shotgun (WGS) entry which is preliminary data.</text>
</comment>
<evidence type="ECO:0000313" key="5">
    <source>
        <dbReference type="Proteomes" id="UP000535182"/>
    </source>
</evidence>
<dbReference type="Proteomes" id="UP000535182">
    <property type="component" value="Unassembled WGS sequence"/>
</dbReference>
<keyword evidence="3" id="KW-0175">Coiled coil</keyword>